<dbReference type="InterPro" id="IPR047655">
    <property type="entry name" value="Transpos_IS630-like"/>
</dbReference>
<dbReference type="AlphaFoldDB" id="I3IR92"/>
<dbReference type="InterPro" id="IPR036397">
    <property type="entry name" value="RNaseH_sf"/>
</dbReference>
<proteinExistence type="predicted"/>
<evidence type="ECO:0000313" key="2">
    <source>
        <dbReference type="EMBL" id="GAB61067.1"/>
    </source>
</evidence>
<dbReference type="GO" id="GO:0003676">
    <property type="term" value="F:nucleic acid binding"/>
    <property type="evidence" value="ECO:0007669"/>
    <property type="project" value="InterPro"/>
</dbReference>
<keyword evidence="4" id="KW-1185">Reference proteome</keyword>
<comment type="caution">
    <text evidence="3">The sequence shown here is derived from an EMBL/GenBank/DDBJ whole genome shotgun (WGS) entry which is preliminary data.</text>
</comment>
<name>I3IR92_9BACT</name>
<dbReference type="SUPFAM" id="SSF46689">
    <property type="entry name" value="Homeodomain-like"/>
    <property type="match status" value="1"/>
</dbReference>
<dbReference type="EMBL" id="BAFH01000002">
    <property type="protein sequence ID" value="GAB61067.1"/>
    <property type="molecule type" value="Genomic_DNA"/>
</dbReference>
<dbReference type="Proteomes" id="UP000002985">
    <property type="component" value="Unassembled WGS sequence"/>
</dbReference>
<gene>
    <name evidence="2" type="ORF">KSU1_B0210</name>
    <name evidence="3" type="ORF">KSU1_D0928</name>
</gene>
<dbReference type="eggNOG" id="COG3335">
    <property type="taxonomic scope" value="Bacteria"/>
</dbReference>
<dbReference type="OrthoDB" id="269226at2"/>
<organism evidence="3 4">
    <name type="scientific">Candidatus Jettenia caeni</name>
    <dbReference type="NCBI Taxonomy" id="247490"/>
    <lineage>
        <taxon>Bacteria</taxon>
        <taxon>Pseudomonadati</taxon>
        <taxon>Planctomycetota</taxon>
        <taxon>Candidatus Brocadiia</taxon>
        <taxon>Candidatus Brocadiales</taxon>
        <taxon>Candidatus Brocadiaceae</taxon>
        <taxon>Candidatus Jettenia</taxon>
    </lineage>
</organism>
<dbReference type="Gene3D" id="3.30.420.10">
    <property type="entry name" value="Ribonuclease H-like superfamily/Ribonuclease H"/>
    <property type="match status" value="1"/>
</dbReference>
<dbReference type="NCBIfam" id="NF033545">
    <property type="entry name" value="transpos_IS630"/>
    <property type="match status" value="1"/>
</dbReference>
<sequence length="378" mass="43522">MARKTKRSILLLKDDQLQELNRIIRTRTSPAQEIQRAKILLSYHGNPNISKVAQDVEVARDTVYKCIDKALEMGVESALKDLYHRPKDPTITMEAKAWLVNIACCKPKDLGMAAELWTQKALAGYARKHATQAGHPSLSRAGKTTVNRILKNQTLQPHKVKYYLEKRDPAFESKMKEVLLVYQEVSLQKDSPNMDDKKQLYTVCVDEKPGVQALANVAPDLPPQPNQYPQIARDHEYKRLGTASILAGIDLHDGHVFAQVQHRHRSREFIELLKEIDAYYPLDAQIRIILDNHSSHISRETRAYLATRPGRFIYVHTPTHGSWLNLAETLFGKMARTFLRHMRVSSWDDLKKRIVLGVQEINEQPVVHRWRKFEFLTN</sequence>
<dbReference type="EMBL" id="BAFH01000004">
    <property type="protein sequence ID" value="GAB64237.1"/>
    <property type="molecule type" value="Genomic_DNA"/>
</dbReference>
<accession>I3IR92</accession>
<dbReference type="STRING" id="247490.KSU1_B0210"/>
<feature type="domain" description="Tc1-like transposase DDE" evidence="1">
    <location>
        <begin position="232"/>
        <end position="351"/>
    </location>
</feature>
<protein>
    <submittedName>
        <fullName evidence="2 3">Transposase</fullName>
    </submittedName>
</protein>
<evidence type="ECO:0000313" key="3">
    <source>
        <dbReference type="EMBL" id="GAB64237.1"/>
    </source>
</evidence>
<dbReference type="InterPro" id="IPR038717">
    <property type="entry name" value="Tc1-like_DDE_dom"/>
</dbReference>
<evidence type="ECO:0000259" key="1">
    <source>
        <dbReference type="Pfam" id="PF13358"/>
    </source>
</evidence>
<dbReference type="Pfam" id="PF13358">
    <property type="entry name" value="DDE_3"/>
    <property type="match status" value="1"/>
</dbReference>
<dbReference type="eggNOG" id="COG3415">
    <property type="taxonomic scope" value="Bacteria"/>
</dbReference>
<evidence type="ECO:0000313" key="4">
    <source>
        <dbReference type="Proteomes" id="UP000002985"/>
    </source>
</evidence>
<dbReference type="InterPro" id="IPR009057">
    <property type="entry name" value="Homeodomain-like_sf"/>
</dbReference>
<reference evidence="3 4" key="1">
    <citation type="journal article" date="2012" name="FEBS Lett.">
        <title>Anammox organism KSU-1 expresses a NirK-type copper-containing nitrite reductase instead of a NirS-type with cytochrome cd1.</title>
        <authorList>
            <person name="Hira D."/>
            <person name="Toh H."/>
            <person name="Migita C.T."/>
            <person name="Okubo H."/>
            <person name="Nishiyama T."/>
            <person name="Hattori M."/>
            <person name="Furukawa K."/>
            <person name="Fujii T."/>
        </authorList>
    </citation>
    <scope>NUCLEOTIDE SEQUENCE [LARGE SCALE GENOMIC DNA]</scope>
</reference>